<proteinExistence type="predicted"/>
<feature type="compositionally biased region" description="Polar residues" evidence="1">
    <location>
        <begin position="1"/>
        <end position="19"/>
    </location>
</feature>
<dbReference type="OrthoDB" id="2684236at2759"/>
<evidence type="ECO:0000313" key="2">
    <source>
        <dbReference type="EMBL" id="CAF9912890.1"/>
    </source>
</evidence>
<feature type="region of interest" description="Disordered" evidence="1">
    <location>
        <begin position="1"/>
        <end position="35"/>
    </location>
</feature>
<evidence type="ECO:0000256" key="1">
    <source>
        <dbReference type="SAM" id="MobiDB-lite"/>
    </source>
</evidence>
<comment type="caution">
    <text evidence="2">The sequence shown here is derived from an EMBL/GenBank/DDBJ whole genome shotgun (WGS) entry which is preliminary data.</text>
</comment>
<keyword evidence="3" id="KW-1185">Reference proteome</keyword>
<accession>A0A8H3IEF2</accession>
<dbReference type="EMBL" id="CAJPDS010000012">
    <property type="protein sequence ID" value="CAF9912890.1"/>
    <property type="molecule type" value="Genomic_DNA"/>
</dbReference>
<reference evidence="2" key="1">
    <citation type="submission" date="2021-03" db="EMBL/GenBank/DDBJ databases">
        <authorList>
            <person name="Tagirdzhanova G."/>
        </authorList>
    </citation>
    <scope>NUCLEOTIDE SEQUENCE</scope>
</reference>
<dbReference type="Proteomes" id="UP000664521">
    <property type="component" value="Unassembled WGS sequence"/>
</dbReference>
<evidence type="ECO:0000313" key="3">
    <source>
        <dbReference type="Proteomes" id="UP000664521"/>
    </source>
</evidence>
<sequence length="780" mass="86009">MSNFNDQKALSSTTKQAPSRPSKEASPPPSYTTTQPDITAAFSRLTLDQRQSARPVRDQCIAHLKLLECFHELRETTATTDGLYGFWDRFVPSHLNERDHATLLTRIREKRWSIYVAQAAKRFESWWQNCVLPRGSTALAGKNEESPSSWDHDVALEFSKSTLPPIGKQSKTFPWSMTDALIDVLMVWHTFMLNPRDYLSDCIRYGKQGFWSNGFPWNTVNACIDNETFEYGTSKEAVDYFESCTNQSYDALKMPLQIRIPCPRCTTNDVCPWTTCDNSHSWTGSSPGEYGIGFAEKDFSKTCPSCNLRITHDKLRAHKFYNDVLRLQSTNTLMPATLLDHNGRYRNRHDKARYADIKQGKFGEKHGSLQDEHFPNDLLLKGGLDKEIIQVLNPKNMSEPLVGHIEQIRSLIEAALKDGRTIRKATGSLSRSRLRRPERIAIRRMMSCYWDNSSMFSVDLVGAVIRQGVFIEKMHAIDWLHSPSISATMDRLLVKYSRFFSIMGKHSDKVAVPTLDVDLAWHTHQLSCKSYYTYATAKTGTFIDHDDKIDEGRLSDAFEWTSKTYQKMFNEVYSECTCWYCEAIRESHTTVFDGIKPGHKNLASDLDRLHSQPTFTENPHNGPHISAHNAIKTQGHSNRALKYSRDAKAHALEVNYKKACLRAKKKGRQPPARDEYLTSAYAYGYPIYLPYYAPYIGDPCISGGMYAGNPGCANVAPGAAGNCCKGTCGGMVAAGGCGGGSGGGCAGGSVGGCGGGGGGGGGCGGGGGGGGGGCGGGGGG</sequence>
<dbReference type="AlphaFoldDB" id="A0A8H3IEF2"/>
<evidence type="ECO:0008006" key="4">
    <source>
        <dbReference type="Google" id="ProtNLM"/>
    </source>
</evidence>
<dbReference type="PANTHER" id="PTHR34365:SF7">
    <property type="entry name" value="GLYCINE-RICH DOMAIN-CONTAINING PROTEIN 1"/>
    <property type="match status" value="1"/>
</dbReference>
<name>A0A8H3IEF2_9LECA</name>
<dbReference type="Pfam" id="PF07173">
    <property type="entry name" value="GRDP-like"/>
    <property type="match status" value="1"/>
</dbReference>
<gene>
    <name evidence="2" type="ORF">HETSPECPRED_001234</name>
</gene>
<dbReference type="PANTHER" id="PTHR34365">
    <property type="entry name" value="ENOLASE (DUF1399)"/>
    <property type="match status" value="1"/>
</dbReference>
<protein>
    <recommendedName>
        <fullName evidence="4">Alpha-ketoglutarate-dependent sulfonate dioxygenase</fullName>
    </recommendedName>
</protein>
<organism evidence="2 3">
    <name type="scientific">Heterodermia speciosa</name>
    <dbReference type="NCBI Taxonomy" id="116794"/>
    <lineage>
        <taxon>Eukaryota</taxon>
        <taxon>Fungi</taxon>
        <taxon>Dikarya</taxon>
        <taxon>Ascomycota</taxon>
        <taxon>Pezizomycotina</taxon>
        <taxon>Lecanoromycetes</taxon>
        <taxon>OSLEUM clade</taxon>
        <taxon>Lecanoromycetidae</taxon>
        <taxon>Caliciales</taxon>
        <taxon>Physciaceae</taxon>
        <taxon>Heterodermia</taxon>
    </lineage>
</organism>
<dbReference type="InterPro" id="IPR009836">
    <property type="entry name" value="GRDP-like"/>
</dbReference>